<sequence>MRMMKFYLLSCLLLVFPSALCDDRHVYIAYLGEHSGDKTHQEIEDTQHSYLLSVKSTEEEARASLLYSYKNNINGFAALLTADEAAVLSSLDEGLGDGRKLGMGRGLGILHKAKYGKYVIAGLLDLAVTVRGHCSSSVRSYCSIYHKITVAVRPMGSNDDTTMEYGQSRIVFTTKVLGPVPEKWKGICEAGDFFNSSHCNRKIIGARYYLKGMRHTLALLIEAMIFGHLGTMMGMEATLPRRLAGASGGAPLIRLAMHKVCWPIGNGTLADGNKCDQADMLAAIDDAIGDGVDVISISIGPRETIPFRKDRIAIGALHATKRNIVVSPWIITVGASGTDREFSSPVELGNNITIKGQTLTTHKRKNHFYSLVYAGDVVEPHVPKNSTAGQCLPASLSPKKMKGKIVLCFRGEGTRIGKGKEVKRAGDAGEVANAFSYGAGHVRPVYAYDPGLVYDASYTDYLRQLTEMAKLTMPKGSYIVE</sequence>
<keyword evidence="2 3" id="KW-0732">Signal</keyword>
<feature type="domain" description="Inhibitor I9" evidence="4">
    <location>
        <begin position="26"/>
        <end position="91"/>
    </location>
</feature>
<dbReference type="CDD" id="cd02120">
    <property type="entry name" value="PA_subtilisin_like"/>
    <property type="match status" value="1"/>
</dbReference>
<dbReference type="InterPro" id="IPR010259">
    <property type="entry name" value="S8pro/Inhibitor_I9"/>
</dbReference>
<protein>
    <recommendedName>
        <fullName evidence="4">Inhibitor I9 domain-containing protein</fullName>
    </recommendedName>
</protein>
<keyword evidence="6" id="KW-1185">Reference proteome</keyword>
<evidence type="ECO:0000256" key="1">
    <source>
        <dbReference type="ARBA" id="ARBA00011073"/>
    </source>
</evidence>
<dbReference type="Proteomes" id="UP000541444">
    <property type="component" value="Unassembled WGS sequence"/>
</dbReference>
<dbReference type="InterPro" id="IPR036852">
    <property type="entry name" value="Peptidase_S8/S53_dom_sf"/>
</dbReference>
<feature type="signal peptide" evidence="3">
    <location>
        <begin position="1"/>
        <end position="21"/>
    </location>
</feature>
<comment type="caution">
    <text evidence="5">The sequence shown here is derived from an EMBL/GenBank/DDBJ whole genome shotgun (WGS) entry which is preliminary data.</text>
</comment>
<dbReference type="SUPFAM" id="SSF52743">
    <property type="entry name" value="Subtilisin-like"/>
    <property type="match status" value="1"/>
</dbReference>
<dbReference type="GO" id="GO:0004252">
    <property type="term" value="F:serine-type endopeptidase activity"/>
    <property type="evidence" value="ECO:0007669"/>
    <property type="project" value="InterPro"/>
</dbReference>
<evidence type="ECO:0000256" key="3">
    <source>
        <dbReference type="SAM" id="SignalP"/>
    </source>
</evidence>
<dbReference type="Gene3D" id="3.40.50.200">
    <property type="entry name" value="Peptidase S8/S53 domain"/>
    <property type="match status" value="1"/>
</dbReference>
<evidence type="ECO:0000256" key="2">
    <source>
        <dbReference type="ARBA" id="ARBA00022729"/>
    </source>
</evidence>
<evidence type="ECO:0000259" key="4">
    <source>
        <dbReference type="Pfam" id="PF05922"/>
    </source>
</evidence>
<feature type="chain" id="PRO_5029711133" description="Inhibitor I9 domain-containing protein" evidence="3">
    <location>
        <begin position="22"/>
        <end position="481"/>
    </location>
</feature>
<evidence type="ECO:0000313" key="6">
    <source>
        <dbReference type="Proteomes" id="UP000541444"/>
    </source>
</evidence>
<dbReference type="Pfam" id="PF05922">
    <property type="entry name" value="Inhibitor_I9"/>
    <property type="match status" value="1"/>
</dbReference>
<dbReference type="GO" id="GO:0006508">
    <property type="term" value="P:proteolysis"/>
    <property type="evidence" value="ECO:0007669"/>
    <property type="project" value="InterPro"/>
</dbReference>
<accession>A0A7J7ME05</accession>
<reference evidence="5 6" key="1">
    <citation type="journal article" date="2020" name="IScience">
        <title>Genome Sequencing of the Endangered Kingdonia uniflora (Circaeasteraceae, Ranunculales) Reveals Potential Mechanisms of Evolutionary Specialization.</title>
        <authorList>
            <person name="Sun Y."/>
            <person name="Deng T."/>
            <person name="Zhang A."/>
            <person name="Moore M.J."/>
            <person name="Landis J.B."/>
            <person name="Lin N."/>
            <person name="Zhang H."/>
            <person name="Zhang X."/>
            <person name="Huang J."/>
            <person name="Zhang X."/>
            <person name="Sun H."/>
            <person name="Wang H."/>
        </authorList>
    </citation>
    <scope>NUCLEOTIDE SEQUENCE [LARGE SCALE GENOMIC DNA]</scope>
    <source>
        <strain evidence="5">TB1705</strain>
        <tissue evidence="5">Leaf</tissue>
    </source>
</reference>
<gene>
    <name evidence="5" type="ORF">GIB67_034823</name>
</gene>
<dbReference type="AlphaFoldDB" id="A0A7J7ME05"/>
<organism evidence="5 6">
    <name type="scientific">Kingdonia uniflora</name>
    <dbReference type="NCBI Taxonomy" id="39325"/>
    <lineage>
        <taxon>Eukaryota</taxon>
        <taxon>Viridiplantae</taxon>
        <taxon>Streptophyta</taxon>
        <taxon>Embryophyta</taxon>
        <taxon>Tracheophyta</taxon>
        <taxon>Spermatophyta</taxon>
        <taxon>Magnoliopsida</taxon>
        <taxon>Ranunculales</taxon>
        <taxon>Circaeasteraceae</taxon>
        <taxon>Kingdonia</taxon>
    </lineage>
</organism>
<dbReference type="OrthoDB" id="206201at2759"/>
<comment type="similarity">
    <text evidence="1">Belongs to the peptidase S8 family.</text>
</comment>
<dbReference type="EMBL" id="JACGCM010001586">
    <property type="protein sequence ID" value="KAF6153101.1"/>
    <property type="molecule type" value="Genomic_DNA"/>
</dbReference>
<dbReference type="InterPro" id="IPR037045">
    <property type="entry name" value="S8pro/Inhibitor_I9_sf"/>
</dbReference>
<name>A0A7J7ME05_9MAGN</name>
<evidence type="ECO:0000313" key="5">
    <source>
        <dbReference type="EMBL" id="KAF6153101.1"/>
    </source>
</evidence>
<proteinExistence type="inferred from homology"/>
<dbReference type="Gene3D" id="3.50.30.30">
    <property type="match status" value="1"/>
</dbReference>
<dbReference type="PANTHER" id="PTHR10795">
    <property type="entry name" value="PROPROTEIN CONVERTASE SUBTILISIN/KEXIN"/>
    <property type="match status" value="1"/>
</dbReference>
<dbReference type="InterPro" id="IPR045051">
    <property type="entry name" value="SBT"/>
</dbReference>
<dbReference type="Gene3D" id="3.30.70.80">
    <property type="entry name" value="Peptidase S8 propeptide/proteinase inhibitor I9"/>
    <property type="match status" value="1"/>
</dbReference>